<evidence type="ECO:0008006" key="3">
    <source>
        <dbReference type="Google" id="ProtNLM"/>
    </source>
</evidence>
<dbReference type="Gene3D" id="3.40.50.10540">
    <property type="entry name" value="Crotonobetainyl-coa:carnitine coa-transferase, domain 1"/>
    <property type="match status" value="1"/>
</dbReference>
<protein>
    <recommendedName>
        <fullName evidence="3">CoA-transferase family III</fullName>
    </recommendedName>
</protein>
<name>A0ABU2N7A0_9PSEU</name>
<dbReference type="InterPro" id="IPR023606">
    <property type="entry name" value="CoA-Trfase_III_dom_1_sf"/>
</dbReference>
<evidence type="ECO:0000313" key="2">
    <source>
        <dbReference type="Proteomes" id="UP001183202"/>
    </source>
</evidence>
<evidence type="ECO:0000313" key="1">
    <source>
        <dbReference type="EMBL" id="MDT0349803.1"/>
    </source>
</evidence>
<dbReference type="Proteomes" id="UP001183202">
    <property type="component" value="Unassembled WGS sequence"/>
</dbReference>
<dbReference type="EMBL" id="JAVREJ010000005">
    <property type="protein sequence ID" value="MDT0349803.1"/>
    <property type="molecule type" value="Genomic_DNA"/>
</dbReference>
<dbReference type="RefSeq" id="WP_311555836.1">
    <property type="nucleotide sequence ID" value="NZ_JAVREJ010000005.1"/>
</dbReference>
<reference evidence="2" key="1">
    <citation type="submission" date="2023-07" db="EMBL/GenBank/DDBJ databases">
        <title>30 novel species of actinomycetes from the DSMZ collection.</title>
        <authorList>
            <person name="Nouioui I."/>
        </authorList>
    </citation>
    <scope>NUCLEOTIDE SEQUENCE [LARGE SCALE GENOMIC DNA]</scope>
    <source>
        <strain evidence="2">DSM 45834</strain>
    </source>
</reference>
<sequence>MTCGRRGITTVDDEDLGPLKMQNLIFRLGDTPGGIRWTGRRLGQDNDAVYAELGVDAERLAVLREKGVV</sequence>
<gene>
    <name evidence="1" type="ORF">RM445_09750</name>
</gene>
<comment type="caution">
    <text evidence="1">The sequence shown here is derived from an EMBL/GenBank/DDBJ whole genome shotgun (WGS) entry which is preliminary data.</text>
</comment>
<keyword evidence="2" id="KW-1185">Reference proteome</keyword>
<organism evidence="1 2">
    <name type="scientific">Pseudonocardia charpentierae</name>
    <dbReference type="NCBI Taxonomy" id="3075545"/>
    <lineage>
        <taxon>Bacteria</taxon>
        <taxon>Bacillati</taxon>
        <taxon>Actinomycetota</taxon>
        <taxon>Actinomycetes</taxon>
        <taxon>Pseudonocardiales</taxon>
        <taxon>Pseudonocardiaceae</taxon>
        <taxon>Pseudonocardia</taxon>
    </lineage>
</organism>
<dbReference type="SUPFAM" id="SSF89796">
    <property type="entry name" value="CoA-transferase family III (CaiB/BaiF)"/>
    <property type="match status" value="1"/>
</dbReference>
<accession>A0ABU2N7A0</accession>
<proteinExistence type="predicted"/>